<proteinExistence type="predicted"/>
<feature type="region of interest" description="Disordered" evidence="1">
    <location>
        <begin position="1"/>
        <end position="26"/>
    </location>
</feature>
<dbReference type="Pfam" id="PF01161">
    <property type="entry name" value="PBP"/>
    <property type="match status" value="1"/>
</dbReference>
<organism evidence="2 3">
    <name type="scientific">Romanomermis culicivorax</name>
    <name type="common">Nematode worm</name>
    <dbReference type="NCBI Taxonomy" id="13658"/>
    <lineage>
        <taxon>Eukaryota</taxon>
        <taxon>Metazoa</taxon>
        <taxon>Ecdysozoa</taxon>
        <taxon>Nematoda</taxon>
        <taxon>Enoplea</taxon>
        <taxon>Dorylaimia</taxon>
        <taxon>Mermithida</taxon>
        <taxon>Mermithoidea</taxon>
        <taxon>Mermithidae</taxon>
        <taxon>Romanomermis</taxon>
    </lineage>
</organism>
<evidence type="ECO:0000313" key="3">
    <source>
        <dbReference type="WBParaSite" id="nRc.2.0.1.t37447-RA"/>
    </source>
</evidence>
<evidence type="ECO:0000256" key="1">
    <source>
        <dbReference type="SAM" id="MobiDB-lite"/>
    </source>
</evidence>
<feature type="compositionally biased region" description="Polar residues" evidence="1">
    <location>
        <begin position="13"/>
        <end position="26"/>
    </location>
</feature>
<keyword evidence="2" id="KW-1185">Reference proteome</keyword>
<accession>A0A915KFF3</accession>
<dbReference type="WBParaSite" id="nRc.2.0.1.t37447-RA">
    <property type="protein sequence ID" value="nRc.2.0.1.t37447-RA"/>
    <property type="gene ID" value="nRc.2.0.1.g37447"/>
</dbReference>
<dbReference type="Proteomes" id="UP000887565">
    <property type="component" value="Unplaced"/>
</dbReference>
<dbReference type="AlphaFoldDB" id="A0A915KFF3"/>
<dbReference type="InterPro" id="IPR008914">
    <property type="entry name" value="PEBP"/>
</dbReference>
<dbReference type="SUPFAM" id="SSF49777">
    <property type="entry name" value="PEBP-like"/>
    <property type="match status" value="1"/>
</dbReference>
<sequence length="146" mass="16553">MWRVDEETENKKNQNATGVGCLTSRSDTVGDKFEQDAITADLNLPNAPNYKVEKVSFPDPDAPNRQQHQAREWRHWVVINIRENKIDVGDTLTDYKGPSPPAGTVSSVKTGCPLFILKPLDKSKWTKTDYLKARTPKDETFKIGMY</sequence>
<dbReference type="Gene3D" id="3.90.280.10">
    <property type="entry name" value="PEBP-like"/>
    <property type="match status" value="1"/>
</dbReference>
<evidence type="ECO:0000313" key="2">
    <source>
        <dbReference type="Proteomes" id="UP000887565"/>
    </source>
</evidence>
<protein>
    <submittedName>
        <fullName evidence="3">Uncharacterized protein</fullName>
    </submittedName>
</protein>
<dbReference type="InterPro" id="IPR036610">
    <property type="entry name" value="PEBP-like_sf"/>
</dbReference>
<reference evidence="3" key="1">
    <citation type="submission" date="2022-11" db="UniProtKB">
        <authorList>
            <consortium name="WormBaseParasite"/>
        </authorList>
    </citation>
    <scope>IDENTIFICATION</scope>
</reference>
<name>A0A915KFF3_ROMCU</name>